<dbReference type="CDD" id="cd14789">
    <property type="entry name" value="Tiki"/>
    <property type="match status" value="1"/>
</dbReference>
<dbReference type="Pfam" id="PF01963">
    <property type="entry name" value="TraB_PrgY_gumN"/>
    <property type="match status" value="1"/>
</dbReference>
<dbReference type="InterPro" id="IPR047111">
    <property type="entry name" value="YbaP-like"/>
</dbReference>
<keyword evidence="1" id="KW-0732">Signal</keyword>
<evidence type="ECO:0000313" key="2">
    <source>
        <dbReference type="EMBL" id="MBW4331507.1"/>
    </source>
</evidence>
<dbReference type="InterPro" id="IPR002816">
    <property type="entry name" value="TraB/PrgY/GumN_fam"/>
</dbReference>
<feature type="signal peptide" evidence="1">
    <location>
        <begin position="1"/>
        <end position="21"/>
    </location>
</feature>
<keyword evidence="3" id="KW-1185">Reference proteome</keyword>
<comment type="caution">
    <text evidence="2">The sequence shown here is derived from an EMBL/GenBank/DDBJ whole genome shotgun (WGS) entry which is preliminary data.</text>
</comment>
<dbReference type="PANTHER" id="PTHR40590:SF1">
    <property type="entry name" value="CYTOPLASMIC PROTEIN"/>
    <property type="match status" value="1"/>
</dbReference>
<dbReference type="Proteomes" id="UP001197214">
    <property type="component" value="Unassembled WGS sequence"/>
</dbReference>
<dbReference type="EMBL" id="JAHWZX010000010">
    <property type="protein sequence ID" value="MBW4331507.1"/>
    <property type="molecule type" value="Genomic_DNA"/>
</dbReference>
<gene>
    <name evidence="2" type="ORF">KY084_11575</name>
</gene>
<accession>A0ABS6XMS2</accession>
<protein>
    <submittedName>
        <fullName evidence="2">TraB/GumN family protein</fullName>
    </submittedName>
</protein>
<proteinExistence type="predicted"/>
<feature type="chain" id="PRO_5046426217" evidence="1">
    <location>
        <begin position="22"/>
        <end position="301"/>
    </location>
</feature>
<dbReference type="PANTHER" id="PTHR40590">
    <property type="entry name" value="CYTOPLASMIC PROTEIN-RELATED"/>
    <property type="match status" value="1"/>
</dbReference>
<reference evidence="2 3" key="1">
    <citation type="submission" date="2021-07" db="EMBL/GenBank/DDBJ databases">
        <title>Stakelama flava sp. nov., a novel endophytic bacterium isolated from branch of Kandelia candel.</title>
        <authorList>
            <person name="Tuo L."/>
        </authorList>
    </citation>
    <scope>NUCLEOTIDE SEQUENCE [LARGE SCALE GENOMIC DNA]</scope>
    <source>
        <strain evidence="2 3">CBK3Z-3</strain>
    </source>
</reference>
<organism evidence="2 3">
    <name type="scientific">Stakelama flava</name>
    <dbReference type="NCBI Taxonomy" id="2860338"/>
    <lineage>
        <taxon>Bacteria</taxon>
        <taxon>Pseudomonadati</taxon>
        <taxon>Pseudomonadota</taxon>
        <taxon>Alphaproteobacteria</taxon>
        <taxon>Sphingomonadales</taxon>
        <taxon>Sphingomonadaceae</taxon>
        <taxon>Stakelama</taxon>
    </lineage>
</organism>
<sequence>MIRKITAPLAGLFLFASPALAQQAASATPAVQDADPAMWVVKDDDTTIYLFGTFHALKPGLSWFDDAVRQAFDKSDTAVFEIDTSDTAAIQAAAMKYGISKQAEPFTARMTAKQKATYEAALQKLGVPPTALDRMKPWLAGVTLTTLGVQKAGFDPKQGAEATLVEAAKQAGKRIDTLETADQQLGFFDSLSEEEQIRFLVETAEEMDEPAAMLDRMIRYWAAGAPEELGKLINDELTASPDLAKILLYDRNERWAHQIKAMLDKPGTVFIAVGAGHLAGPKDVQADLAKLGVKATRVDYD</sequence>
<evidence type="ECO:0000256" key="1">
    <source>
        <dbReference type="SAM" id="SignalP"/>
    </source>
</evidence>
<dbReference type="RefSeq" id="WP_219238632.1">
    <property type="nucleotide sequence ID" value="NZ_JAHWZX010000010.1"/>
</dbReference>
<evidence type="ECO:0000313" key="3">
    <source>
        <dbReference type="Proteomes" id="UP001197214"/>
    </source>
</evidence>
<name>A0ABS6XMS2_9SPHN</name>